<protein>
    <submittedName>
        <fullName evidence="3">Uncharacterized protein</fullName>
    </submittedName>
</protein>
<organism evidence="2 3">
    <name type="scientific">Romanomermis culicivorax</name>
    <name type="common">Nematode worm</name>
    <dbReference type="NCBI Taxonomy" id="13658"/>
    <lineage>
        <taxon>Eukaryota</taxon>
        <taxon>Metazoa</taxon>
        <taxon>Ecdysozoa</taxon>
        <taxon>Nematoda</taxon>
        <taxon>Enoplea</taxon>
        <taxon>Dorylaimia</taxon>
        <taxon>Mermithida</taxon>
        <taxon>Mermithoidea</taxon>
        <taxon>Mermithidae</taxon>
        <taxon>Romanomermis</taxon>
    </lineage>
</organism>
<feature type="region of interest" description="Disordered" evidence="1">
    <location>
        <begin position="1"/>
        <end position="54"/>
    </location>
</feature>
<name>A0A915KJ69_ROMCU</name>
<keyword evidence="2" id="KW-1185">Reference proteome</keyword>
<dbReference type="AlphaFoldDB" id="A0A915KJ69"/>
<sequence>MYHSLSPQKWHVRGHNLDTEEANPKQSPRSRNELQFNSSLSRHSTSNSVDGVSSKKVSGVAILASDVEFSIDIIVDSERSSKVVESLLL</sequence>
<evidence type="ECO:0000256" key="1">
    <source>
        <dbReference type="SAM" id="MobiDB-lite"/>
    </source>
</evidence>
<evidence type="ECO:0000313" key="3">
    <source>
        <dbReference type="WBParaSite" id="nRc.2.0.1.t38804-RA"/>
    </source>
</evidence>
<dbReference type="Proteomes" id="UP000887565">
    <property type="component" value="Unplaced"/>
</dbReference>
<evidence type="ECO:0000313" key="2">
    <source>
        <dbReference type="Proteomes" id="UP000887565"/>
    </source>
</evidence>
<proteinExistence type="predicted"/>
<feature type="compositionally biased region" description="Polar residues" evidence="1">
    <location>
        <begin position="24"/>
        <end position="37"/>
    </location>
</feature>
<feature type="compositionally biased region" description="Low complexity" evidence="1">
    <location>
        <begin position="38"/>
        <end position="54"/>
    </location>
</feature>
<dbReference type="WBParaSite" id="nRc.2.0.1.t38804-RA">
    <property type="protein sequence ID" value="nRc.2.0.1.t38804-RA"/>
    <property type="gene ID" value="nRc.2.0.1.g38804"/>
</dbReference>
<accession>A0A915KJ69</accession>
<reference evidence="3" key="1">
    <citation type="submission" date="2022-11" db="UniProtKB">
        <authorList>
            <consortium name="WormBaseParasite"/>
        </authorList>
    </citation>
    <scope>IDENTIFICATION</scope>
</reference>